<organism evidence="2 3">
    <name type="scientific">Sinanodonta woodiana</name>
    <name type="common">Chinese pond mussel</name>
    <name type="synonym">Anodonta woodiana</name>
    <dbReference type="NCBI Taxonomy" id="1069815"/>
    <lineage>
        <taxon>Eukaryota</taxon>
        <taxon>Metazoa</taxon>
        <taxon>Spiralia</taxon>
        <taxon>Lophotrochozoa</taxon>
        <taxon>Mollusca</taxon>
        <taxon>Bivalvia</taxon>
        <taxon>Autobranchia</taxon>
        <taxon>Heteroconchia</taxon>
        <taxon>Palaeoheterodonta</taxon>
        <taxon>Unionida</taxon>
        <taxon>Unionoidea</taxon>
        <taxon>Unionidae</taxon>
        <taxon>Unioninae</taxon>
        <taxon>Sinanodonta</taxon>
    </lineage>
</organism>
<dbReference type="EMBL" id="JBJQND010000012">
    <property type="protein sequence ID" value="KAL3858590.1"/>
    <property type="molecule type" value="Genomic_DNA"/>
</dbReference>
<feature type="region of interest" description="Disordered" evidence="1">
    <location>
        <begin position="98"/>
        <end position="136"/>
    </location>
</feature>
<evidence type="ECO:0000313" key="3">
    <source>
        <dbReference type="Proteomes" id="UP001634394"/>
    </source>
</evidence>
<dbReference type="AlphaFoldDB" id="A0ABD3VAH2"/>
<evidence type="ECO:0000256" key="1">
    <source>
        <dbReference type="SAM" id="MobiDB-lite"/>
    </source>
</evidence>
<dbReference type="Proteomes" id="UP001634394">
    <property type="component" value="Unassembled WGS sequence"/>
</dbReference>
<feature type="compositionally biased region" description="Polar residues" evidence="1">
    <location>
        <begin position="98"/>
        <end position="114"/>
    </location>
</feature>
<keyword evidence="3" id="KW-1185">Reference proteome</keyword>
<sequence>MAHSVTYQSIVDNNIRNLYSGVQTKDQRRTRTIYSISTPFKRLLDEHKLSSDRFIGNLYEYSKEYKTRLPKAPAFRILSEDEVHKIVHRLYKPNFRQSQNRFESSQPETETVSESLIGLPIPSKSGSSKLPSSDRSYSKSHLEAITNRVSKATVASDIRVKMRKNVDTPLSELTMCWKVQKPVHLRYKLRNSQIAKLPPIPSIYKTKKYMEFWSTTGLEISKI</sequence>
<name>A0ABD3VAH2_SINWO</name>
<comment type="caution">
    <text evidence="2">The sequence shown here is derived from an EMBL/GenBank/DDBJ whole genome shotgun (WGS) entry which is preliminary data.</text>
</comment>
<evidence type="ECO:0000313" key="2">
    <source>
        <dbReference type="EMBL" id="KAL3858590.1"/>
    </source>
</evidence>
<proteinExistence type="predicted"/>
<feature type="compositionally biased region" description="Low complexity" evidence="1">
    <location>
        <begin position="117"/>
        <end position="133"/>
    </location>
</feature>
<protein>
    <submittedName>
        <fullName evidence="2">Uncharacterized protein</fullName>
    </submittedName>
</protein>
<gene>
    <name evidence="2" type="ORF">ACJMK2_008862</name>
</gene>
<accession>A0ABD3VAH2</accession>
<reference evidence="2 3" key="1">
    <citation type="submission" date="2024-11" db="EMBL/GenBank/DDBJ databases">
        <title>Chromosome-level genome assembly of the freshwater bivalve Anodonta woodiana.</title>
        <authorList>
            <person name="Chen X."/>
        </authorList>
    </citation>
    <scope>NUCLEOTIDE SEQUENCE [LARGE SCALE GENOMIC DNA]</scope>
    <source>
        <strain evidence="2">MN2024</strain>
        <tissue evidence="2">Gills</tissue>
    </source>
</reference>